<feature type="compositionally biased region" description="Basic and acidic residues" evidence="1">
    <location>
        <begin position="97"/>
        <end position="133"/>
    </location>
</feature>
<dbReference type="InterPro" id="IPR021973">
    <property type="entry name" value="SprA-related"/>
</dbReference>
<evidence type="ECO:0000313" key="3">
    <source>
        <dbReference type="Proteomes" id="UP000179786"/>
    </source>
</evidence>
<dbReference type="OrthoDB" id="9812722at2"/>
<keyword evidence="3" id="KW-1185">Reference proteome</keyword>
<dbReference type="Proteomes" id="UP000179786">
    <property type="component" value="Unassembled WGS sequence"/>
</dbReference>
<feature type="compositionally biased region" description="Basic and acidic residues" evidence="1">
    <location>
        <begin position="250"/>
        <end position="263"/>
    </location>
</feature>
<dbReference type="STRING" id="1859457.BET10_15510"/>
<feature type="region of interest" description="Disordered" evidence="1">
    <location>
        <begin position="214"/>
        <end position="265"/>
    </location>
</feature>
<gene>
    <name evidence="2" type="ORF">BET10_15510</name>
</gene>
<comment type="caution">
    <text evidence="2">The sequence shown here is derived from an EMBL/GenBank/DDBJ whole genome shotgun (WGS) entry which is preliminary data.</text>
</comment>
<dbReference type="RefSeq" id="WP_070986163.1">
    <property type="nucleotide sequence ID" value="NZ_MKJU01000028.1"/>
</dbReference>
<dbReference type="Pfam" id="PF12118">
    <property type="entry name" value="SprA-related"/>
    <property type="match status" value="1"/>
</dbReference>
<dbReference type="EMBL" id="MKJU01000028">
    <property type="protein sequence ID" value="OHU89534.1"/>
    <property type="molecule type" value="Genomic_DNA"/>
</dbReference>
<dbReference type="AlphaFoldDB" id="A0A1S1MVY0"/>
<feature type="region of interest" description="Disordered" evidence="1">
    <location>
        <begin position="20"/>
        <end position="154"/>
    </location>
</feature>
<sequence length="305" mass="33486">MNIVTPPPAMNLNTANVYTETAKRDNQLREIIPKAPPTSASFTENKPANEGDKTRASSPDDSSLYTNNGQLAKNKTIEEKEQQGQQQGQQQQGDEEEKQKQDSRSDSEEKAQQQEIKELKARDQEVRLHEQAHARVGGQYAGSPSYEYQRGPDGNNYAVGGEVMIDVAEIPGDPAQTIDKMQTVRAAALAPAEPSGADRAIAADATQKISSAQAELAKQQISGDDGEKKQASSIGTYQTRRLKDEDEEERLVQRESATLKDDADPYAVALPIERDPQIQARALRINDFYQHIASPDTPASLSLRV</sequence>
<protein>
    <submittedName>
        <fullName evidence="2">Catalase</fullName>
    </submittedName>
</protein>
<feature type="compositionally biased region" description="Polar residues" evidence="1">
    <location>
        <begin position="56"/>
        <end position="73"/>
    </location>
</feature>
<accession>A0A1S1MVY0</accession>
<evidence type="ECO:0000256" key="1">
    <source>
        <dbReference type="SAM" id="MobiDB-lite"/>
    </source>
</evidence>
<feature type="compositionally biased region" description="Low complexity" evidence="1">
    <location>
        <begin position="83"/>
        <end position="92"/>
    </location>
</feature>
<name>A0A1S1MVY0_9GAMM</name>
<feature type="compositionally biased region" description="Basic and acidic residues" evidence="1">
    <location>
        <begin position="21"/>
        <end position="32"/>
    </location>
</feature>
<reference evidence="2 3" key="1">
    <citation type="submission" date="2016-09" db="EMBL/GenBank/DDBJ databases">
        <title>Pseudoalteromonas amylolytica sp. nov., isolated from the surface seawater.</title>
        <authorList>
            <person name="Wu Y.-H."/>
            <person name="Cheng H."/>
            <person name="Jin X.-B."/>
            <person name="Wang C.-S."/>
            <person name="Xu X.-W."/>
        </authorList>
    </citation>
    <scope>NUCLEOTIDE SEQUENCE [LARGE SCALE GENOMIC DNA]</scope>
    <source>
        <strain evidence="2 3">JW1</strain>
    </source>
</reference>
<evidence type="ECO:0000313" key="2">
    <source>
        <dbReference type="EMBL" id="OHU89534.1"/>
    </source>
</evidence>
<proteinExistence type="predicted"/>
<organism evidence="2 3">
    <name type="scientific">Pseudoalteromonas amylolytica</name>
    <dbReference type="NCBI Taxonomy" id="1859457"/>
    <lineage>
        <taxon>Bacteria</taxon>
        <taxon>Pseudomonadati</taxon>
        <taxon>Pseudomonadota</taxon>
        <taxon>Gammaproteobacteria</taxon>
        <taxon>Alteromonadales</taxon>
        <taxon>Pseudoalteromonadaceae</taxon>
        <taxon>Pseudoalteromonas</taxon>
    </lineage>
</organism>